<dbReference type="InterPro" id="IPR013024">
    <property type="entry name" value="GGCT-like"/>
</dbReference>
<protein>
    <recommendedName>
        <fullName evidence="1">glutathione-specific gamma-glutamylcyclotransferase</fullName>
        <ecNumber evidence="1">4.3.2.7</ecNumber>
    </recommendedName>
</protein>
<name>A0A7S1A6C7_NOCSC</name>
<evidence type="ECO:0000313" key="3">
    <source>
        <dbReference type="EMBL" id="CAD8843353.1"/>
    </source>
</evidence>
<dbReference type="GO" id="GO:0061928">
    <property type="term" value="F:glutathione specific gamma-glutamylcyclotransferase activity"/>
    <property type="evidence" value="ECO:0007669"/>
    <property type="project" value="UniProtKB-EC"/>
</dbReference>
<dbReference type="GO" id="GO:0006751">
    <property type="term" value="P:glutathione catabolic process"/>
    <property type="evidence" value="ECO:0007669"/>
    <property type="project" value="InterPro"/>
</dbReference>
<organism evidence="3">
    <name type="scientific">Noctiluca scintillans</name>
    <name type="common">Sea sparkle</name>
    <name type="synonym">Red tide dinoflagellate</name>
    <dbReference type="NCBI Taxonomy" id="2966"/>
    <lineage>
        <taxon>Eukaryota</taxon>
        <taxon>Sar</taxon>
        <taxon>Alveolata</taxon>
        <taxon>Dinophyceae</taxon>
        <taxon>Noctilucales</taxon>
        <taxon>Noctilucaceae</taxon>
        <taxon>Noctiluca</taxon>
    </lineage>
</organism>
<dbReference type="Gene3D" id="3.10.490.10">
    <property type="entry name" value="Gamma-glutamyl cyclotransferase-like"/>
    <property type="match status" value="1"/>
</dbReference>
<proteinExistence type="predicted"/>
<dbReference type="PANTHER" id="PTHR12192">
    <property type="entry name" value="CATION TRANSPORT PROTEIN CHAC-RELATED"/>
    <property type="match status" value="1"/>
</dbReference>
<dbReference type="InterPro" id="IPR006840">
    <property type="entry name" value="ChaC"/>
</dbReference>
<gene>
    <name evidence="3" type="ORF">NSCI0253_LOCUS17703</name>
</gene>
<reference evidence="3" key="1">
    <citation type="submission" date="2021-01" db="EMBL/GenBank/DDBJ databases">
        <authorList>
            <person name="Corre E."/>
            <person name="Pelletier E."/>
            <person name="Niang G."/>
            <person name="Scheremetjew M."/>
            <person name="Finn R."/>
            <person name="Kale V."/>
            <person name="Holt S."/>
            <person name="Cochrane G."/>
            <person name="Meng A."/>
            <person name="Brown T."/>
            <person name="Cohen L."/>
        </authorList>
    </citation>
    <scope>NUCLEOTIDE SEQUENCE</scope>
</reference>
<keyword evidence="2" id="KW-0456">Lyase</keyword>
<dbReference type="AlphaFoldDB" id="A0A7S1A6C7"/>
<evidence type="ECO:0000256" key="2">
    <source>
        <dbReference type="ARBA" id="ARBA00023239"/>
    </source>
</evidence>
<dbReference type="EMBL" id="HBFQ01024987">
    <property type="protein sequence ID" value="CAD8843353.1"/>
    <property type="molecule type" value="Transcribed_RNA"/>
</dbReference>
<sequence>MMWANLFVHRYSRFGQCGRFSLKRSVIGNMASVTHGEPVFSSAPPEPSSKGGELALGCWTSAHVSPEARHSPCRLIFGYGSLMWKFDYPYERKFACRILPEIRSEESGGNSVAGNSNVQGCVFKRRLWMQSCDHRGTVNFPGRVPTLVKVPSDWVDASGAAQILSDGAGALDNEGVAGIAYELTEADAERVWAELDYRERHGYTRTLAKVISFEGAVEETQVYYFDRGDQVVGSEGSALVWDEPTEATAAVVAKAVGPSGSNVEYLRKMCACVEEIMAGTGATDEYLEELRERTEAMVRSS</sequence>
<dbReference type="PANTHER" id="PTHR12192:SF2">
    <property type="entry name" value="GLUTATHIONE-SPECIFIC GAMMA-GLUTAMYLCYCLOTRANSFERASE 2"/>
    <property type="match status" value="1"/>
</dbReference>
<dbReference type="GO" id="GO:0005737">
    <property type="term" value="C:cytoplasm"/>
    <property type="evidence" value="ECO:0007669"/>
    <property type="project" value="TreeGrafter"/>
</dbReference>
<dbReference type="CDD" id="cd06661">
    <property type="entry name" value="GGCT_like"/>
    <property type="match status" value="1"/>
</dbReference>
<dbReference type="EC" id="4.3.2.7" evidence="1"/>
<evidence type="ECO:0000256" key="1">
    <source>
        <dbReference type="ARBA" id="ARBA00012344"/>
    </source>
</evidence>
<accession>A0A7S1A6C7</accession>
<dbReference type="Pfam" id="PF04752">
    <property type="entry name" value="ChaC"/>
    <property type="match status" value="1"/>
</dbReference>